<dbReference type="EMBL" id="FNGP01000001">
    <property type="protein sequence ID" value="SDL15570.1"/>
    <property type="molecule type" value="Genomic_DNA"/>
</dbReference>
<dbReference type="Pfam" id="PF08713">
    <property type="entry name" value="DNA_alkylation"/>
    <property type="match status" value="1"/>
</dbReference>
<accession>A0A1G9HRK5</accession>
<dbReference type="Proteomes" id="UP000199475">
    <property type="component" value="Unassembled WGS sequence"/>
</dbReference>
<dbReference type="InterPro" id="IPR016024">
    <property type="entry name" value="ARM-type_fold"/>
</dbReference>
<name>A0A1G9HRK5_9ACTN</name>
<dbReference type="InterPro" id="IPR014825">
    <property type="entry name" value="DNA_alkylation"/>
</dbReference>
<dbReference type="PANTHER" id="PTHR34070:SF1">
    <property type="entry name" value="DNA ALKYLATION REPAIR PROTEIN"/>
    <property type="match status" value="1"/>
</dbReference>
<dbReference type="AlphaFoldDB" id="A0A1G9HRK5"/>
<gene>
    <name evidence="1" type="ORF">SAMN04488242_0482</name>
</gene>
<proteinExistence type="predicted"/>
<sequence>MDPDEGLVTQLRLALAAAGDPERAAQQRRYMRSPLPFHGVGRSELDVLLRQLLSEHALTTRDRWDATVRELWFGATHREERYAALVVAAHRSARPWQDVDTLALYRELITDGAWWDLVDEIATRLVGPILRGQRDQATPIIDAWAVSGDLWLRRAAILSQLKHRADTDAELLARCLVANLEPTRFGREFFIRKAVGWALREYSKTDAGWVRGFLVAHDEELSGLSRREASKYL</sequence>
<keyword evidence="2" id="KW-1185">Reference proteome</keyword>
<dbReference type="Gene3D" id="1.25.10.90">
    <property type="match status" value="1"/>
</dbReference>
<dbReference type="CDD" id="cd07064">
    <property type="entry name" value="AlkD_like_1"/>
    <property type="match status" value="1"/>
</dbReference>
<evidence type="ECO:0000313" key="1">
    <source>
        <dbReference type="EMBL" id="SDL15570.1"/>
    </source>
</evidence>
<protein>
    <submittedName>
        <fullName evidence="1">3-methyladenine DNA glycosylase AlkD</fullName>
    </submittedName>
</protein>
<reference evidence="1 2" key="1">
    <citation type="submission" date="2016-10" db="EMBL/GenBank/DDBJ databases">
        <authorList>
            <person name="de Groot N.N."/>
        </authorList>
    </citation>
    <scope>NUCLEOTIDE SEQUENCE [LARGE SCALE GENOMIC DNA]</scope>
    <source>
        <strain evidence="1 2">CGMCC 1.9159</strain>
    </source>
</reference>
<organism evidence="1 2">
    <name type="scientific">Tessaracoccus oleiagri</name>
    <dbReference type="NCBI Taxonomy" id="686624"/>
    <lineage>
        <taxon>Bacteria</taxon>
        <taxon>Bacillati</taxon>
        <taxon>Actinomycetota</taxon>
        <taxon>Actinomycetes</taxon>
        <taxon>Propionibacteriales</taxon>
        <taxon>Propionibacteriaceae</taxon>
        <taxon>Tessaracoccus</taxon>
    </lineage>
</organism>
<evidence type="ECO:0000313" key="2">
    <source>
        <dbReference type="Proteomes" id="UP000199475"/>
    </source>
</evidence>
<dbReference type="PANTHER" id="PTHR34070">
    <property type="entry name" value="ARMADILLO-TYPE FOLD"/>
    <property type="match status" value="1"/>
</dbReference>
<dbReference type="SUPFAM" id="SSF48371">
    <property type="entry name" value="ARM repeat"/>
    <property type="match status" value="1"/>
</dbReference>
<dbReference type="OrthoDB" id="9775346at2"/>
<dbReference type="RefSeq" id="WP_093248617.1">
    <property type="nucleotide sequence ID" value="NZ_FNGP01000001.1"/>
</dbReference>